<dbReference type="InterPro" id="IPR051292">
    <property type="entry name" value="Xyl/GlcA_transferase"/>
</dbReference>
<evidence type="ECO:0000256" key="2">
    <source>
        <dbReference type="ARBA" id="ARBA00022692"/>
    </source>
</evidence>
<organism evidence="8 9">
    <name type="scientific">Planoprotostelium fungivorum</name>
    <dbReference type="NCBI Taxonomy" id="1890364"/>
    <lineage>
        <taxon>Eukaryota</taxon>
        <taxon>Amoebozoa</taxon>
        <taxon>Evosea</taxon>
        <taxon>Variosea</taxon>
        <taxon>Cavosteliida</taxon>
        <taxon>Cavosteliaceae</taxon>
        <taxon>Planoprotostelium</taxon>
    </lineage>
</organism>
<dbReference type="GO" id="GO:0035269">
    <property type="term" value="P:protein O-linked glycosylation via mannose"/>
    <property type="evidence" value="ECO:0007669"/>
    <property type="project" value="TreeGrafter"/>
</dbReference>
<evidence type="ECO:0000256" key="3">
    <source>
        <dbReference type="ARBA" id="ARBA00022968"/>
    </source>
</evidence>
<dbReference type="GO" id="GO:0016020">
    <property type="term" value="C:membrane"/>
    <property type="evidence" value="ECO:0007669"/>
    <property type="project" value="UniProtKB-SubCell"/>
</dbReference>
<dbReference type="InParanoid" id="A0A2P6NS11"/>
<evidence type="ECO:0000256" key="5">
    <source>
        <dbReference type="ARBA" id="ARBA00023136"/>
    </source>
</evidence>
<dbReference type="PANTHER" id="PTHR12270:SF25">
    <property type="entry name" value="GLYCOSYLTRANSFERASE-LIKE PROTEIN LARGE"/>
    <property type="match status" value="1"/>
</dbReference>
<comment type="caution">
    <text evidence="8">The sequence shown here is derived from an EMBL/GenBank/DDBJ whole genome shotgun (WGS) entry which is preliminary data.</text>
</comment>
<dbReference type="GO" id="GO:0015020">
    <property type="term" value="F:glucuronosyltransferase activity"/>
    <property type="evidence" value="ECO:0007669"/>
    <property type="project" value="TreeGrafter"/>
</dbReference>
<dbReference type="PANTHER" id="PTHR12270">
    <property type="entry name" value="GLYCOSYLTRANSFERASE-RELATED"/>
    <property type="match status" value="1"/>
</dbReference>
<keyword evidence="9" id="KW-1185">Reference proteome</keyword>
<dbReference type="STRING" id="1890364.A0A2P6NS11"/>
<feature type="transmembrane region" description="Helical" evidence="7">
    <location>
        <begin position="444"/>
        <end position="463"/>
    </location>
</feature>
<evidence type="ECO:0000256" key="1">
    <source>
        <dbReference type="ARBA" id="ARBA00004606"/>
    </source>
</evidence>
<evidence type="ECO:0000313" key="9">
    <source>
        <dbReference type="Proteomes" id="UP000241769"/>
    </source>
</evidence>
<accession>A0A2P6NS11</accession>
<evidence type="ECO:0000256" key="4">
    <source>
        <dbReference type="ARBA" id="ARBA00022989"/>
    </source>
</evidence>
<dbReference type="GO" id="GO:0042285">
    <property type="term" value="F:xylosyltransferase activity"/>
    <property type="evidence" value="ECO:0007669"/>
    <property type="project" value="TreeGrafter"/>
</dbReference>
<gene>
    <name evidence="8" type="ORF">PROFUN_05137</name>
</gene>
<comment type="subcellular location">
    <subcellularLocation>
        <location evidence="1">Membrane</location>
        <topology evidence="1">Single-pass type II membrane protein</topology>
    </subcellularLocation>
</comment>
<dbReference type="EMBL" id="MDYQ01000028">
    <property type="protein sequence ID" value="PRP86658.1"/>
    <property type="molecule type" value="Genomic_DNA"/>
</dbReference>
<keyword evidence="2 7" id="KW-0812">Transmembrane</keyword>
<dbReference type="AlphaFoldDB" id="A0A2P6NS11"/>
<proteinExistence type="predicted"/>
<dbReference type="OrthoDB" id="411524at2759"/>
<protein>
    <submittedName>
        <fullName evidence="8">Uncharacterized protein</fullName>
    </submittedName>
</protein>
<keyword evidence="4 7" id="KW-1133">Transmembrane helix</keyword>
<keyword evidence="5 7" id="KW-0472">Membrane</keyword>
<evidence type="ECO:0000313" key="8">
    <source>
        <dbReference type="EMBL" id="PRP86658.1"/>
    </source>
</evidence>
<sequence length="496" mass="55447">MQTPLEVTNLVARTGKRSIVIPPVKDGIDVGVYQHVDATKLVGTRDLTFSAWNTEESSVGASIFIQTTTKEGIRTEHEFKLNDREKKDGEIGSVGHHKWHHHCFILKSTTDIHSITVFLSPNADGPSTWDDIDVFPEVIDTLYGNACDTSKATPKVNTLNHVLPHALVPDVDEVKGDLCVSTFMKATEDDLKSIQQMVETWKGEVSVAVTIQNPAEDIPLLEHFSEFLLPYNFLRNVAADHCRAEWVVHLQLGSIFGRGSLDTLRALNVTLSKLSDTTSALVVPELQLATTDKEEGEGETRRKSERREIDFPLSQRDIDPVRWAEALAPYVIHEFSKRFTPTVITKRKGSPRWDESYAWDDPSGDRAARALELYLAGYKLIVLPHVWLVCNEPETKPQSPRTIRDFYDFSESKSKLYNRQPPRRVVDGEVKAGVDGAGEEISDFGIYLMVGGVFLLWGLFTAVMRTSAFASKTTLLPWNVRETDAVQLGTAKSISV</sequence>
<evidence type="ECO:0000256" key="6">
    <source>
        <dbReference type="ARBA" id="ARBA00023180"/>
    </source>
</evidence>
<keyword evidence="6" id="KW-0325">Glycoprotein</keyword>
<evidence type="ECO:0000256" key="7">
    <source>
        <dbReference type="SAM" id="Phobius"/>
    </source>
</evidence>
<reference evidence="8 9" key="1">
    <citation type="journal article" date="2018" name="Genome Biol. Evol.">
        <title>Multiple Roots of Fruiting Body Formation in Amoebozoa.</title>
        <authorList>
            <person name="Hillmann F."/>
            <person name="Forbes G."/>
            <person name="Novohradska S."/>
            <person name="Ferling I."/>
            <person name="Riege K."/>
            <person name="Groth M."/>
            <person name="Westermann M."/>
            <person name="Marz M."/>
            <person name="Spaller T."/>
            <person name="Winckler T."/>
            <person name="Schaap P."/>
            <person name="Glockner G."/>
        </authorList>
    </citation>
    <scope>NUCLEOTIDE SEQUENCE [LARGE SCALE GENOMIC DNA]</scope>
    <source>
        <strain evidence="8 9">Jena</strain>
    </source>
</reference>
<keyword evidence="3" id="KW-0735">Signal-anchor</keyword>
<dbReference type="Proteomes" id="UP000241769">
    <property type="component" value="Unassembled WGS sequence"/>
</dbReference>
<name>A0A2P6NS11_9EUKA</name>